<dbReference type="Gene3D" id="3.30.70.1450">
    <property type="entry name" value="Regulator of K+ conductance, C-terminal domain"/>
    <property type="match status" value="1"/>
</dbReference>
<sequence>MEIVFILIYMAIIGFIIEIATFLLQLTGIDKKVSRYQSISMLTNTGFTTDEAKLIADHPVRRKISAFLILFGAFSLAVLISVLSNYLSDDLRLPRMFIILLVVALVFLLLKTKMITTILQKKLKGNLEEHFEMDELPIKDVLYLKDNDFLTKISISKDSSLIGKRSVEVIKDDEDIFLLCIERGEEVIRKYLYEETIKEGDVLFVYGNRHDIKRRFADEIKGGNQQTAG</sequence>
<feature type="transmembrane region" description="Helical" evidence="1">
    <location>
        <begin position="93"/>
        <end position="110"/>
    </location>
</feature>
<dbReference type="GO" id="GO:0006813">
    <property type="term" value="P:potassium ion transport"/>
    <property type="evidence" value="ECO:0007669"/>
    <property type="project" value="InterPro"/>
</dbReference>
<feature type="transmembrane region" description="Helical" evidence="1">
    <location>
        <begin position="64"/>
        <end position="87"/>
    </location>
</feature>
<reference evidence="3 4" key="1">
    <citation type="submission" date="2018-04" db="EMBL/GenBank/DDBJ databases">
        <title>Camelliibacillus theae gen. nov., sp. nov., isolated from Pu'er tea.</title>
        <authorList>
            <person name="Niu L."/>
        </authorList>
    </citation>
    <scope>NUCLEOTIDE SEQUENCE [LARGE SCALE GENOMIC DNA]</scope>
    <source>
        <strain evidence="3 4">T8</strain>
    </source>
</reference>
<dbReference type="InterPro" id="IPR036721">
    <property type="entry name" value="RCK_C_sf"/>
</dbReference>
<dbReference type="PROSITE" id="PS51202">
    <property type="entry name" value="RCK_C"/>
    <property type="match status" value="1"/>
</dbReference>
<keyword evidence="1" id="KW-0472">Membrane</keyword>
<evidence type="ECO:0000313" key="3">
    <source>
        <dbReference type="EMBL" id="PWA12444.1"/>
    </source>
</evidence>
<organism evidence="3 4">
    <name type="scientific">Pueribacillus theae</name>
    <dbReference type="NCBI Taxonomy" id="2171751"/>
    <lineage>
        <taxon>Bacteria</taxon>
        <taxon>Bacillati</taxon>
        <taxon>Bacillota</taxon>
        <taxon>Bacilli</taxon>
        <taxon>Bacillales</taxon>
        <taxon>Bacillaceae</taxon>
        <taxon>Pueribacillus</taxon>
    </lineage>
</organism>
<comment type="caution">
    <text evidence="3">The sequence shown here is derived from an EMBL/GenBank/DDBJ whole genome shotgun (WGS) entry which is preliminary data.</text>
</comment>
<evidence type="ECO:0000259" key="2">
    <source>
        <dbReference type="PROSITE" id="PS51202"/>
    </source>
</evidence>
<feature type="transmembrane region" description="Helical" evidence="1">
    <location>
        <begin position="6"/>
        <end position="26"/>
    </location>
</feature>
<dbReference type="RefSeq" id="WP_116553861.1">
    <property type="nucleotide sequence ID" value="NZ_QCZG01000008.1"/>
</dbReference>
<dbReference type="OrthoDB" id="369355at2"/>
<evidence type="ECO:0000313" key="4">
    <source>
        <dbReference type="Proteomes" id="UP000245998"/>
    </source>
</evidence>
<name>A0A2U1K5G7_9BACI</name>
<accession>A0A2U1K5G7</accession>
<keyword evidence="4" id="KW-1185">Reference proteome</keyword>
<proteinExistence type="predicted"/>
<evidence type="ECO:0000256" key="1">
    <source>
        <dbReference type="SAM" id="Phobius"/>
    </source>
</evidence>
<dbReference type="SUPFAM" id="SSF116726">
    <property type="entry name" value="TrkA C-terminal domain-like"/>
    <property type="match status" value="1"/>
</dbReference>
<dbReference type="GO" id="GO:0008324">
    <property type="term" value="F:monoatomic cation transmembrane transporter activity"/>
    <property type="evidence" value="ECO:0007669"/>
    <property type="project" value="InterPro"/>
</dbReference>
<keyword evidence="1" id="KW-1133">Transmembrane helix</keyword>
<protein>
    <recommendedName>
        <fullName evidence="2">RCK C-terminal domain-containing protein</fullName>
    </recommendedName>
</protein>
<dbReference type="Proteomes" id="UP000245998">
    <property type="component" value="Unassembled WGS sequence"/>
</dbReference>
<feature type="domain" description="RCK C-terminal" evidence="2">
    <location>
        <begin position="136"/>
        <end position="221"/>
    </location>
</feature>
<keyword evidence="1" id="KW-0812">Transmembrane</keyword>
<dbReference type="AlphaFoldDB" id="A0A2U1K5G7"/>
<dbReference type="InterPro" id="IPR006037">
    <property type="entry name" value="RCK_C"/>
</dbReference>
<gene>
    <name evidence="3" type="ORF">DCC39_05355</name>
</gene>
<dbReference type="EMBL" id="QCZG01000008">
    <property type="protein sequence ID" value="PWA12444.1"/>
    <property type="molecule type" value="Genomic_DNA"/>
</dbReference>